<dbReference type="InterPro" id="IPR037026">
    <property type="entry name" value="Vgr_OB-fold_dom_sf"/>
</dbReference>
<organism evidence="2 3">
    <name type="scientific">Kineosporia corallincola</name>
    <dbReference type="NCBI Taxonomy" id="2835133"/>
    <lineage>
        <taxon>Bacteria</taxon>
        <taxon>Bacillati</taxon>
        <taxon>Actinomycetota</taxon>
        <taxon>Actinomycetes</taxon>
        <taxon>Kineosporiales</taxon>
        <taxon>Kineosporiaceae</taxon>
        <taxon>Kineosporia</taxon>
    </lineage>
</organism>
<evidence type="ECO:0000313" key="3">
    <source>
        <dbReference type="Proteomes" id="UP001197247"/>
    </source>
</evidence>
<reference evidence="2 3" key="1">
    <citation type="submission" date="2021-05" db="EMBL/GenBank/DDBJ databases">
        <title>Kineosporia and Streptomyces sp. nov. two new marine actinobacteria isolated from Coral.</title>
        <authorList>
            <person name="Buangrab K."/>
            <person name="Sutthacheep M."/>
            <person name="Yeemin T."/>
            <person name="Harunari E."/>
            <person name="Igarashi Y."/>
            <person name="Kanchanasin P."/>
            <person name="Tanasupawat S."/>
            <person name="Phongsopitanun W."/>
        </authorList>
    </citation>
    <scope>NUCLEOTIDE SEQUENCE [LARGE SCALE GENOMIC DNA]</scope>
    <source>
        <strain evidence="2 3">J2-2</strain>
    </source>
</reference>
<protein>
    <recommendedName>
        <fullName evidence="1">Gp5/Type VI secretion system Vgr protein OB-fold domain-containing protein</fullName>
    </recommendedName>
</protein>
<evidence type="ECO:0000313" key="2">
    <source>
        <dbReference type="EMBL" id="MBT0768212.1"/>
    </source>
</evidence>
<dbReference type="EMBL" id="JAHBAY010000002">
    <property type="protein sequence ID" value="MBT0768212.1"/>
    <property type="molecule type" value="Genomic_DNA"/>
</dbReference>
<accession>A0ABS5TAX8</accession>
<dbReference type="Proteomes" id="UP001197247">
    <property type="component" value="Unassembled WGS sequence"/>
</dbReference>
<proteinExistence type="predicted"/>
<feature type="domain" description="Gp5/Type VI secretion system Vgr protein OB-fold" evidence="1">
    <location>
        <begin position="366"/>
        <end position="440"/>
    </location>
</feature>
<gene>
    <name evidence="2" type="ORF">KIH74_04715</name>
</gene>
<dbReference type="SUPFAM" id="SSF69255">
    <property type="entry name" value="gp5 N-terminal domain-like"/>
    <property type="match status" value="1"/>
</dbReference>
<name>A0ABS5TAX8_9ACTN</name>
<dbReference type="SUPFAM" id="SSF69279">
    <property type="entry name" value="Phage tail proteins"/>
    <property type="match status" value="1"/>
</dbReference>
<comment type="caution">
    <text evidence="2">The sequence shown here is derived from an EMBL/GenBank/DDBJ whole genome shotgun (WGS) entry which is preliminary data.</text>
</comment>
<dbReference type="Pfam" id="PF04717">
    <property type="entry name" value="Phage_base_V"/>
    <property type="match status" value="1"/>
</dbReference>
<sequence length="589" mass="60038">MSASMPVVPTVKFGGTALSPAENDDLLAVSVDRGLRRAARAEITFNDPYFETLQNKATTFAPGTEVSVSFPDPAGTAKTVFDGTVTGLRVSCPSDADYRTAVTIVAEDAGAGLNHVGKNSSTANTTLADALRAALKPHVSGTITIEGLPAGTREAVLVACSAHDLLEQICDRYGVEWWVDPADRSFNVKAAPTAPSPMALTLGEDLRDLDFQAAGKTTGTVSMRGWDPATKAEITGTNPAAAAATRPAVLTGATGFAQADTALEYQAHPFSVVDAADLTAQATAHASRLARSGTVLTVRTVNVTPGISPRDDLELKGAGPLSGKHPVVAVRHEWGTTSMTTVVAGERPGGSAQRRDETIGGVVGPVPGLITDIKDPKTLGRVKVKLPTLGDSVQTGWARTVLSSAGPQRGMVVPHRVDDEVLVGFEEGDLQRPVVLGALHNGKDAAPVATGGRDADLSAGLTSGNGHQVVLTDAAAPGSNVIDIQHASKHQVLLAGDQVLIKAETGTPLKLVAGQASITLDASGKVEIKGVSVSVIGQTSVSVSGLQVSAKADAALTLEGAASTSVKGATVSVSADALASVKGASVAIN</sequence>
<dbReference type="RefSeq" id="WP_214154516.1">
    <property type="nucleotide sequence ID" value="NZ_JAHBAY010000002.1"/>
</dbReference>
<keyword evidence="3" id="KW-1185">Reference proteome</keyword>
<evidence type="ECO:0000259" key="1">
    <source>
        <dbReference type="Pfam" id="PF04717"/>
    </source>
</evidence>
<dbReference type="InterPro" id="IPR006531">
    <property type="entry name" value="Gp5/Vgr_OB"/>
</dbReference>
<dbReference type="Gene3D" id="2.40.50.230">
    <property type="entry name" value="Gp5 N-terminal domain"/>
    <property type="match status" value="1"/>
</dbReference>